<protein>
    <submittedName>
        <fullName evidence="1">Uncharacterized protein</fullName>
    </submittedName>
</protein>
<sequence length="385" mass="43117">MVTAQQMVDNQRQNENYLSQVEYCSTPPTTENLVRMRFVIPGDHLAPKALRDPDILDDIRREHKVWITREDGSETHFDVSALGTKSLKSALAAINERIHDMRLAEESLAAHFFVQPLREKQEDLKIRFEVGKRPTIEGNKDAANCTAHAIAHLSAQFAAVLPSAFKTLVALSNGTTKAAASRCTEVQAHHAIDWIISVPDACVDWNLRVDSRPAFIGERSGKLPEEIAKFVRSFVFNTGDQHAEIDGGTRLFRLPKWQVSNRGELAQALSNFEIKSCARTQYRDTPYEIEITVTQHWARLPTRAEPDRLSWSVSVSGIHWEEALSEYNTGEALNGPEEGLFRMWPGEGSLEERLREFLVCIFSVQTAAAAFVAEEGEGTCTRGGE</sequence>
<keyword evidence="2" id="KW-1185">Reference proteome</keyword>
<dbReference type="EMBL" id="JANAKD010000439">
    <property type="protein sequence ID" value="KAJ3493875.1"/>
    <property type="molecule type" value="Genomic_DNA"/>
</dbReference>
<proteinExistence type="predicted"/>
<organism evidence="1 2">
    <name type="scientific">Lecanicillium saksenae</name>
    <dbReference type="NCBI Taxonomy" id="468837"/>
    <lineage>
        <taxon>Eukaryota</taxon>
        <taxon>Fungi</taxon>
        <taxon>Dikarya</taxon>
        <taxon>Ascomycota</taxon>
        <taxon>Pezizomycotina</taxon>
        <taxon>Sordariomycetes</taxon>
        <taxon>Hypocreomycetidae</taxon>
        <taxon>Hypocreales</taxon>
        <taxon>Cordycipitaceae</taxon>
        <taxon>Lecanicillium</taxon>
    </lineage>
</organism>
<comment type="caution">
    <text evidence="1">The sequence shown here is derived from an EMBL/GenBank/DDBJ whole genome shotgun (WGS) entry which is preliminary data.</text>
</comment>
<dbReference type="Proteomes" id="UP001148737">
    <property type="component" value="Unassembled WGS sequence"/>
</dbReference>
<evidence type="ECO:0000313" key="1">
    <source>
        <dbReference type="EMBL" id="KAJ3493875.1"/>
    </source>
</evidence>
<name>A0ACC1QX33_9HYPO</name>
<gene>
    <name evidence="1" type="ORF">NLG97_g4455</name>
</gene>
<evidence type="ECO:0000313" key="2">
    <source>
        <dbReference type="Proteomes" id="UP001148737"/>
    </source>
</evidence>
<reference evidence="1" key="1">
    <citation type="submission" date="2022-07" db="EMBL/GenBank/DDBJ databases">
        <title>Genome Sequence of Lecanicillium saksenae.</title>
        <authorList>
            <person name="Buettner E."/>
        </authorList>
    </citation>
    <scope>NUCLEOTIDE SEQUENCE</scope>
    <source>
        <strain evidence="1">VT-O1</strain>
    </source>
</reference>
<accession>A0ACC1QX33</accession>